<evidence type="ECO:0000256" key="7">
    <source>
        <dbReference type="ARBA" id="ARBA00023242"/>
    </source>
</evidence>
<evidence type="ECO:0000313" key="12">
    <source>
        <dbReference type="Proteomes" id="UP000301737"/>
    </source>
</evidence>
<dbReference type="Pfam" id="PF22732">
    <property type="entry name" value="MSL3_chromo-like"/>
    <property type="match status" value="1"/>
</dbReference>
<feature type="compositionally biased region" description="Basic and acidic residues" evidence="8">
    <location>
        <begin position="111"/>
        <end position="128"/>
    </location>
</feature>
<evidence type="ECO:0000256" key="1">
    <source>
        <dbReference type="ARBA" id="ARBA00004123"/>
    </source>
</evidence>
<dbReference type="Gene3D" id="1.10.274.30">
    <property type="entry name" value="MRG domain"/>
    <property type="match status" value="1"/>
</dbReference>
<dbReference type="PANTHER" id="PTHR10880:SF15">
    <property type="entry name" value="MSL COMPLEX SUBUNIT 3"/>
    <property type="match status" value="1"/>
</dbReference>
<dbReference type="SUPFAM" id="SSF54160">
    <property type="entry name" value="Chromo domain-like"/>
    <property type="match status" value="1"/>
</dbReference>
<feature type="compositionally biased region" description="Low complexity" evidence="8">
    <location>
        <begin position="134"/>
        <end position="152"/>
    </location>
</feature>
<keyword evidence="12" id="KW-1185">Reference proteome</keyword>
<feature type="compositionally biased region" description="Polar residues" evidence="8">
    <location>
        <begin position="178"/>
        <end position="188"/>
    </location>
</feature>
<organism evidence="11 12">
    <name type="scientific">Zygosaccharomyces mellis</name>
    <dbReference type="NCBI Taxonomy" id="42258"/>
    <lineage>
        <taxon>Eukaryota</taxon>
        <taxon>Fungi</taxon>
        <taxon>Dikarya</taxon>
        <taxon>Ascomycota</taxon>
        <taxon>Saccharomycotina</taxon>
        <taxon>Saccharomycetes</taxon>
        <taxon>Saccharomycetales</taxon>
        <taxon>Saccharomycetaceae</taxon>
        <taxon>Zygosaccharomyces</taxon>
    </lineage>
</organism>
<evidence type="ECO:0000256" key="2">
    <source>
        <dbReference type="ARBA" id="ARBA00009093"/>
    </source>
</evidence>
<dbReference type="GO" id="GO:0006355">
    <property type="term" value="P:regulation of DNA-templated transcription"/>
    <property type="evidence" value="ECO:0007669"/>
    <property type="project" value="InterPro"/>
</dbReference>
<dbReference type="OrthoDB" id="124855at2759"/>
<sequence>MIEVGGKCLAYHGPMLYEAKVLRVWNPTTESVSVVQDGQEVSVSMKRDKEPLSEDAKVLGGVPESLSSQDCYFVHYQGWKSTWDEWIGLDRIREYNDENLGLKKRLIEEAKEAKKQQQEQKKRKDSIFKRGRPSESSSAPRTSSSGRSLSHSGENGNNTADSNNGTSSTKQGPHGPTTAGTVPLPQSSAPKITLHIPVKLKSLLVDDWEYVTKDKKVCKIPSPILTAQQLLEEYETAASNELESPVQQSQLSEYCMGLRLYFERCVPLLLLYRLERLQYEELLQKEKYANTSVLNLYGPIHLLRLLSILPDLMATTTMDAQSCQLIVRRTEHLFEWIVTNMERLFHNREDTYVNTSSQYEGVALGL</sequence>
<dbReference type="InterPro" id="IPR016197">
    <property type="entry name" value="Chromo-like_dom_sf"/>
</dbReference>
<dbReference type="InterPro" id="IPR026541">
    <property type="entry name" value="MRG_dom"/>
</dbReference>
<dbReference type="GO" id="GO:0035267">
    <property type="term" value="C:NuA4 histone acetyltransferase complex"/>
    <property type="evidence" value="ECO:0007669"/>
    <property type="project" value="TreeGrafter"/>
</dbReference>
<dbReference type="PIRSF" id="PIRSF038133">
    <property type="entry name" value="HAT_Nua4_EAF3/MRG15"/>
    <property type="match status" value="1"/>
</dbReference>
<dbReference type="GO" id="GO:0032221">
    <property type="term" value="C:Rpd3S complex"/>
    <property type="evidence" value="ECO:0007669"/>
    <property type="project" value="TreeGrafter"/>
</dbReference>
<dbReference type="PROSITE" id="PS51640">
    <property type="entry name" value="MRG"/>
    <property type="match status" value="1"/>
</dbReference>
<evidence type="ECO:0000259" key="10">
    <source>
        <dbReference type="Pfam" id="PF22732"/>
    </source>
</evidence>
<dbReference type="AlphaFoldDB" id="A0A4C2ECS4"/>
<comment type="similarity">
    <text evidence="2">Belongs to the MRG family.</text>
</comment>
<proteinExistence type="inferred from homology"/>
<protein>
    <recommendedName>
        <fullName evidence="3">Chromatin modification-related protein EAF3</fullName>
    </recommendedName>
</protein>
<keyword evidence="4" id="KW-0156">Chromatin regulator</keyword>
<keyword evidence="7" id="KW-0539">Nucleus</keyword>
<feature type="domain" description="MRG" evidence="9">
    <location>
        <begin position="186"/>
        <end position="352"/>
    </location>
</feature>
<feature type="domain" description="MSL3 chromodomain-like" evidence="10">
    <location>
        <begin position="55"/>
        <end position="107"/>
    </location>
</feature>
<feature type="compositionally biased region" description="Polar residues" evidence="8">
    <location>
        <begin position="153"/>
        <end position="171"/>
    </location>
</feature>
<accession>A0A4C2ECS4</accession>
<comment type="subcellular location">
    <subcellularLocation>
        <location evidence="1">Nucleus</location>
    </subcellularLocation>
</comment>
<dbReference type="Gene3D" id="2.30.30.140">
    <property type="match status" value="1"/>
</dbReference>
<evidence type="ECO:0000256" key="6">
    <source>
        <dbReference type="ARBA" id="ARBA00023163"/>
    </source>
</evidence>
<evidence type="ECO:0000256" key="8">
    <source>
        <dbReference type="SAM" id="MobiDB-lite"/>
    </source>
</evidence>
<dbReference type="Proteomes" id="UP000301737">
    <property type="component" value="Unassembled WGS sequence"/>
</dbReference>
<evidence type="ECO:0000256" key="4">
    <source>
        <dbReference type="ARBA" id="ARBA00022853"/>
    </source>
</evidence>
<evidence type="ECO:0000313" key="11">
    <source>
        <dbReference type="EMBL" id="GCF00660.1"/>
    </source>
</evidence>
<name>A0A4C2ECS4_9SACH</name>
<dbReference type="Pfam" id="PF05712">
    <property type="entry name" value="MRG"/>
    <property type="match status" value="1"/>
</dbReference>
<reference evidence="11 12" key="1">
    <citation type="submission" date="2019-01" db="EMBL/GenBank/DDBJ databases">
        <title>Draft Genome Sequencing of Zygosaccharomyces mellis Ca-7.</title>
        <authorList>
            <person name="Shiwa Y."/>
            <person name="Kanesaki Y."/>
            <person name="Ishige T."/>
            <person name="Mura K."/>
            <person name="Hori T."/>
            <person name="Tamura T."/>
        </authorList>
    </citation>
    <scope>NUCLEOTIDE SEQUENCE [LARGE SCALE GENOMIC DNA]</scope>
    <source>
        <strain evidence="11 12">Ca-7</strain>
    </source>
</reference>
<dbReference type="InterPro" id="IPR008676">
    <property type="entry name" value="MRG"/>
</dbReference>
<keyword evidence="5" id="KW-0805">Transcription regulation</keyword>
<dbReference type="EMBL" id="BIMX01000020">
    <property type="protein sequence ID" value="GCF00660.1"/>
    <property type="molecule type" value="Genomic_DNA"/>
</dbReference>
<gene>
    <name evidence="11" type="primary">EAF3</name>
    <name evidence="11" type="ORF">ZYGM_002566</name>
</gene>
<keyword evidence="6" id="KW-0804">Transcription</keyword>
<dbReference type="InterPro" id="IPR038217">
    <property type="entry name" value="MRG_C_sf"/>
</dbReference>
<evidence type="ECO:0000256" key="5">
    <source>
        <dbReference type="ARBA" id="ARBA00023015"/>
    </source>
</evidence>
<dbReference type="PANTHER" id="PTHR10880">
    <property type="entry name" value="MORTALITY FACTOR 4-LIKE PROTEIN"/>
    <property type="match status" value="1"/>
</dbReference>
<evidence type="ECO:0000259" key="9">
    <source>
        <dbReference type="Pfam" id="PF05712"/>
    </source>
</evidence>
<feature type="region of interest" description="Disordered" evidence="8">
    <location>
        <begin position="111"/>
        <end position="188"/>
    </location>
</feature>
<dbReference type="InterPro" id="IPR053820">
    <property type="entry name" value="MSL3_chromo-like"/>
</dbReference>
<evidence type="ECO:0000256" key="3">
    <source>
        <dbReference type="ARBA" id="ARBA00018505"/>
    </source>
</evidence>
<dbReference type="GO" id="GO:0006325">
    <property type="term" value="P:chromatin organization"/>
    <property type="evidence" value="ECO:0007669"/>
    <property type="project" value="UniProtKB-KW"/>
</dbReference>
<comment type="caution">
    <text evidence="11">The sequence shown here is derived from an EMBL/GenBank/DDBJ whole genome shotgun (WGS) entry which is preliminary data.</text>
</comment>